<feature type="non-terminal residue" evidence="1">
    <location>
        <position position="26"/>
    </location>
</feature>
<proteinExistence type="predicted"/>
<reference evidence="1" key="1">
    <citation type="submission" date="2018-05" db="EMBL/GenBank/DDBJ databases">
        <authorList>
            <person name="Lanie J.A."/>
            <person name="Ng W.-L."/>
            <person name="Kazmierczak K.M."/>
            <person name="Andrzejewski T.M."/>
            <person name="Davidsen T.M."/>
            <person name="Wayne K.J."/>
            <person name="Tettelin H."/>
            <person name="Glass J.I."/>
            <person name="Rusch D."/>
            <person name="Podicherti R."/>
            <person name="Tsui H.-C.T."/>
            <person name="Winkler M.E."/>
        </authorList>
    </citation>
    <scope>NUCLEOTIDE SEQUENCE</scope>
</reference>
<dbReference type="EMBL" id="UINC01201965">
    <property type="protein sequence ID" value="SVE21546.1"/>
    <property type="molecule type" value="Genomic_DNA"/>
</dbReference>
<protein>
    <submittedName>
        <fullName evidence="1">Uncharacterized protein</fullName>
    </submittedName>
</protein>
<evidence type="ECO:0000313" key="1">
    <source>
        <dbReference type="EMBL" id="SVE21546.1"/>
    </source>
</evidence>
<organism evidence="1">
    <name type="scientific">marine metagenome</name>
    <dbReference type="NCBI Taxonomy" id="408172"/>
    <lineage>
        <taxon>unclassified sequences</taxon>
        <taxon>metagenomes</taxon>
        <taxon>ecological metagenomes</taxon>
    </lineage>
</organism>
<accession>A0A383BMV7</accession>
<name>A0A383BMV7_9ZZZZ</name>
<dbReference type="AlphaFoldDB" id="A0A383BMV7"/>
<gene>
    <name evidence="1" type="ORF">METZ01_LOCUS474400</name>
</gene>
<sequence>MDYCSHMGRVHNRWAFASLNTHFTNR</sequence>